<dbReference type="CDD" id="cd00038">
    <property type="entry name" value="CAP_ED"/>
    <property type="match status" value="1"/>
</dbReference>
<name>A0A7S2RMN7_9STRA</name>
<comment type="subcellular location">
    <subcellularLocation>
        <location evidence="3">Cell junction</location>
        <location evidence="3">Tight junction</location>
    </subcellularLocation>
    <subcellularLocation>
        <location evidence="1">Lateral cell membrane</location>
    </subcellularLocation>
    <subcellularLocation>
        <location evidence="2">Membrane</location>
        <topology evidence="2">Multi-pass membrane protein</topology>
    </subcellularLocation>
</comment>
<dbReference type="Gene3D" id="2.60.120.10">
    <property type="entry name" value="Jelly Rolls"/>
    <property type="match status" value="1"/>
</dbReference>
<accession>A0A7S2RMN7</accession>
<evidence type="ECO:0000256" key="9">
    <source>
        <dbReference type="ARBA" id="ARBA00022889"/>
    </source>
</evidence>
<evidence type="ECO:0000256" key="2">
    <source>
        <dbReference type="ARBA" id="ARBA00004141"/>
    </source>
</evidence>
<dbReference type="AlphaFoldDB" id="A0A7S2RMN7"/>
<keyword evidence="12" id="KW-0472">Membrane</keyword>
<evidence type="ECO:0000256" key="13">
    <source>
        <dbReference type="ARBA" id="ARBA00023180"/>
    </source>
</evidence>
<keyword evidence="5" id="KW-0796">Tight junction</keyword>
<evidence type="ECO:0000256" key="1">
    <source>
        <dbReference type="ARBA" id="ARBA00004124"/>
    </source>
</evidence>
<dbReference type="EMBL" id="HBHK01008263">
    <property type="protein sequence ID" value="CAD9675582.1"/>
    <property type="molecule type" value="Transcribed_RNA"/>
</dbReference>
<keyword evidence="13" id="KW-0325">Glycoprotein</keyword>
<organism evidence="15">
    <name type="scientific">Mucochytrium quahogii</name>
    <dbReference type="NCBI Taxonomy" id="96639"/>
    <lineage>
        <taxon>Eukaryota</taxon>
        <taxon>Sar</taxon>
        <taxon>Stramenopiles</taxon>
        <taxon>Bigyra</taxon>
        <taxon>Labyrinthulomycetes</taxon>
        <taxon>Thraustochytrida</taxon>
        <taxon>Thraustochytriidae</taxon>
        <taxon>Mucochytrium</taxon>
    </lineage>
</organism>
<evidence type="ECO:0000256" key="7">
    <source>
        <dbReference type="ARBA" id="ARBA00022475"/>
    </source>
</evidence>
<dbReference type="InterPro" id="IPR018490">
    <property type="entry name" value="cNMP-bd_dom_sf"/>
</dbReference>
<evidence type="ECO:0000256" key="11">
    <source>
        <dbReference type="ARBA" id="ARBA00022989"/>
    </source>
</evidence>
<dbReference type="GO" id="GO:0016328">
    <property type="term" value="C:lateral plasma membrane"/>
    <property type="evidence" value="ECO:0007669"/>
    <property type="project" value="UniProtKB-SubCell"/>
</dbReference>
<dbReference type="InterPro" id="IPR014710">
    <property type="entry name" value="RmlC-like_jellyroll"/>
</dbReference>
<keyword evidence="7" id="KW-1003">Cell membrane</keyword>
<dbReference type="PANTHER" id="PTHR12101">
    <property type="entry name" value="POPEYE DOMAIN CONTAINING PROTEIN"/>
    <property type="match status" value="1"/>
</dbReference>
<dbReference type="InterPro" id="IPR055272">
    <property type="entry name" value="POPDC1-3_dom"/>
</dbReference>
<proteinExistence type="inferred from homology"/>
<evidence type="ECO:0000256" key="8">
    <source>
        <dbReference type="ARBA" id="ARBA00022692"/>
    </source>
</evidence>
<dbReference type="PANTHER" id="PTHR12101:SF17">
    <property type="entry name" value="BLOOD VESSEL EPICARDIAL SUBSTANCE"/>
    <property type="match status" value="1"/>
</dbReference>
<keyword evidence="8" id="KW-0812">Transmembrane</keyword>
<reference evidence="15" key="1">
    <citation type="submission" date="2021-01" db="EMBL/GenBank/DDBJ databases">
        <authorList>
            <person name="Corre E."/>
            <person name="Pelletier E."/>
            <person name="Niang G."/>
            <person name="Scheremetjew M."/>
            <person name="Finn R."/>
            <person name="Kale V."/>
            <person name="Holt S."/>
            <person name="Cochrane G."/>
            <person name="Meng A."/>
            <person name="Brown T."/>
            <person name="Cohen L."/>
        </authorList>
    </citation>
    <scope>NUCLEOTIDE SEQUENCE</scope>
    <source>
        <strain evidence="15">NY070348D</strain>
    </source>
</reference>
<keyword evidence="10" id="KW-0965">Cell junction</keyword>
<dbReference type="InterPro" id="IPR000595">
    <property type="entry name" value="cNMP-bd_dom"/>
</dbReference>
<keyword evidence="9" id="KW-0130">Cell adhesion</keyword>
<dbReference type="Pfam" id="PF04831">
    <property type="entry name" value="POPDC1-3"/>
    <property type="match status" value="1"/>
</dbReference>
<sequence length="358" mass="42030">MFRVGRPVLRKAPWRGFHQWRAPKTQHEQRVERMNKILLNARNWVGGERLPYILHFGNVCVLCAVNSEDMVYLRSFLCVANVCNITNNLLGRPPGYVFATWGALFLGIHLYKIQKILHERKHIEFTDEIHDLYVRAFLPYGFTPRSFETIMRNTKAEIETFKAGQDIVKEGNSVQNCFFVVSGTVQVVKNGQVVNRIVSDSEQRDVSVGKAGEWLGEPWDPDYDFLKEHRWGITMRAKEDVQVVRFNLKMLYQTIKEEPTRIVAANKMQIRDLRGKLQHAESLYKGKNMKKRKQIGQLKTQLQMQIQEAYFTMVEIAVRDGELNQEQIERCKIYREKYNIDEETHQMALARAEWYKPF</sequence>
<dbReference type="InterPro" id="IPR006916">
    <property type="entry name" value="POPDC1-3"/>
</dbReference>
<comment type="similarity">
    <text evidence="4">Belongs to the popeye family.</text>
</comment>
<keyword evidence="11" id="KW-1133">Transmembrane helix</keyword>
<dbReference type="GO" id="GO:0005923">
    <property type="term" value="C:bicellular tight junction"/>
    <property type="evidence" value="ECO:0007669"/>
    <property type="project" value="UniProtKB-SubCell"/>
</dbReference>
<keyword evidence="6" id="KW-0217">Developmental protein</keyword>
<protein>
    <recommendedName>
        <fullName evidence="14">Cyclic nucleotide-binding domain-containing protein</fullName>
    </recommendedName>
</protein>
<evidence type="ECO:0000313" key="15">
    <source>
        <dbReference type="EMBL" id="CAD9675582.1"/>
    </source>
</evidence>
<gene>
    <name evidence="15" type="ORF">QSP1433_LOCUS5119</name>
</gene>
<dbReference type="SUPFAM" id="SSF51206">
    <property type="entry name" value="cAMP-binding domain-like"/>
    <property type="match status" value="1"/>
</dbReference>
<evidence type="ECO:0000256" key="12">
    <source>
        <dbReference type="ARBA" id="ARBA00023136"/>
    </source>
</evidence>
<evidence type="ECO:0000256" key="5">
    <source>
        <dbReference type="ARBA" id="ARBA00022427"/>
    </source>
</evidence>
<dbReference type="GO" id="GO:0007155">
    <property type="term" value="P:cell adhesion"/>
    <property type="evidence" value="ECO:0007669"/>
    <property type="project" value="UniProtKB-KW"/>
</dbReference>
<evidence type="ECO:0000259" key="14">
    <source>
        <dbReference type="PROSITE" id="PS50042"/>
    </source>
</evidence>
<evidence type="ECO:0000256" key="4">
    <source>
        <dbReference type="ARBA" id="ARBA00007146"/>
    </source>
</evidence>
<evidence type="ECO:0000256" key="10">
    <source>
        <dbReference type="ARBA" id="ARBA00022949"/>
    </source>
</evidence>
<dbReference type="GO" id="GO:0030552">
    <property type="term" value="F:cAMP binding"/>
    <property type="evidence" value="ECO:0007669"/>
    <property type="project" value="TreeGrafter"/>
</dbReference>
<evidence type="ECO:0000256" key="3">
    <source>
        <dbReference type="ARBA" id="ARBA00004435"/>
    </source>
</evidence>
<dbReference type="PROSITE" id="PS50042">
    <property type="entry name" value="CNMP_BINDING_3"/>
    <property type="match status" value="1"/>
</dbReference>
<evidence type="ECO:0000256" key="6">
    <source>
        <dbReference type="ARBA" id="ARBA00022473"/>
    </source>
</evidence>
<feature type="domain" description="Cyclic nucleotide-binding" evidence="14">
    <location>
        <begin position="161"/>
        <end position="217"/>
    </location>
</feature>